<dbReference type="Proteomes" id="UP001415857">
    <property type="component" value="Unassembled WGS sequence"/>
</dbReference>
<sequence length="99" mass="11291">MSRWRNRSHCQVAGETEKETKSKKKRPANKEERTSGGFCGNRCEAIGATVENPRRTPDGEVLGFSRFRVKICCVYDSVSCVHHSVFYTFLLVYVLPSFI</sequence>
<evidence type="ECO:0000313" key="2">
    <source>
        <dbReference type="EMBL" id="KAK9278447.1"/>
    </source>
</evidence>
<protein>
    <submittedName>
        <fullName evidence="2">Uncharacterized protein</fullName>
    </submittedName>
</protein>
<feature type="region of interest" description="Disordered" evidence="1">
    <location>
        <begin position="1"/>
        <end position="38"/>
    </location>
</feature>
<proteinExistence type="predicted"/>
<dbReference type="EMBL" id="JBBPBK010000009">
    <property type="protein sequence ID" value="KAK9278447.1"/>
    <property type="molecule type" value="Genomic_DNA"/>
</dbReference>
<accession>A0AAP0RJR4</accession>
<evidence type="ECO:0000313" key="3">
    <source>
        <dbReference type="Proteomes" id="UP001415857"/>
    </source>
</evidence>
<gene>
    <name evidence="2" type="ORF">L1049_028012</name>
</gene>
<name>A0AAP0RJR4_LIQFO</name>
<evidence type="ECO:0000256" key="1">
    <source>
        <dbReference type="SAM" id="MobiDB-lite"/>
    </source>
</evidence>
<dbReference type="AlphaFoldDB" id="A0AAP0RJR4"/>
<reference evidence="2 3" key="1">
    <citation type="journal article" date="2024" name="Plant J.">
        <title>Genome sequences and population genomics reveal climatic adaptation and genomic divergence between two closely related sweetgum species.</title>
        <authorList>
            <person name="Xu W.Q."/>
            <person name="Ren C.Q."/>
            <person name="Zhang X.Y."/>
            <person name="Comes H.P."/>
            <person name="Liu X.H."/>
            <person name="Li Y.G."/>
            <person name="Kettle C.J."/>
            <person name="Jalonen R."/>
            <person name="Gaisberger H."/>
            <person name="Ma Y.Z."/>
            <person name="Qiu Y.X."/>
        </authorList>
    </citation>
    <scope>NUCLEOTIDE SEQUENCE [LARGE SCALE GENOMIC DNA]</scope>
    <source>
        <strain evidence="2">Hangzhou</strain>
    </source>
</reference>
<keyword evidence="3" id="KW-1185">Reference proteome</keyword>
<comment type="caution">
    <text evidence="2">The sequence shown here is derived from an EMBL/GenBank/DDBJ whole genome shotgun (WGS) entry which is preliminary data.</text>
</comment>
<organism evidence="2 3">
    <name type="scientific">Liquidambar formosana</name>
    <name type="common">Formosan gum</name>
    <dbReference type="NCBI Taxonomy" id="63359"/>
    <lineage>
        <taxon>Eukaryota</taxon>
        <taxon>Viridiplantae</taxon>
        <taxon>Streptophyta</taxon>
        <taxon>Embryophyta</taxon>
        <taxon>Tracheophyta</taxon>
        <taxon>Spermatophyta</taxon>
        <taxon>Magnoliopsida</taxon>
        <taxon>eudicotyledons</taxon>
        <taxon>Gunneridae</taxon>
        <taxon>Pentapetalae</taxon>
        <taxon>Saxifragales</taxon>
        <taxon>Altingiaceae</taxon>
        <taxon>Liquidambar</taxon>
    </lineage>
</organism>